<proteinExistence type="predicted"/>
<evidence type="ECO:0000313" key="3">
    <source>
        <dbReference type="Proteomes" id="UP000266673"/>
    </source>
</evidence>
<evidence type="ECO:0000313" key="2">
    <source>
        <dbReference type="EMBL" id="RIB15979.1"/>
    </source>
</evidence>
<dbReference type="PANTHER" id="PTHR47431">
    <property type="entry name" value="ZN(II)2CYS6 TRANSCRIPTION FACTOR (EUROFUNG)-RELATED"/>
    <property type="match status" value="1"/>
</dbReference>
<organism evidence="2 3">
    <name type="scientific">Gigaspora rosea</name>
    <dbReference type="NCBI Taxonomy" id="44941"/>
    <lineage>
        <taxon>Eukaryota</taxon>
        <taxon>Fungi</taxon>
        <taxon>Fungi incertae sedis</taxon>
        <taxon>Mucoromycota</taxon>
        <taxon>Glomeromycotina</taxon>
        <taxon>Glomeromycetes</taxon>
        <taxon>Diversisporales</taxon>
        <taxon>Gigasporaceae</taxon>
        <taxon>Gigaspora</taxon>
    </lineage>
</organism>
<dbReference type="PANTHER" id="PTHR47431:SF1">
    <property type="entry name" value="ZN(II)2CYS6 TRANSCRIPTION FACTOR (EUROFUNG)"/>
    <property type="match status" value="1"/>
</dbReference>
<dbReference type="OrthoDB" id="2123952at2759"/>
<reference evidence="2 3" key="1">
    <citation type="submission" date="2018-06" db="EMBL/GenBank/DDBJ databases">
        <title>Comparative genomics reveals the genomic features of Rhizophagus irregularis, R. cerebriforme, R. diaphanum and Gigaspora rosea, and their symbiotic lifestyle signature.</title>
        <authorList>
            <person name="Morin E."/>
            <person name="San Clemente H."/>
            <person name="Chen E.C.H."/>
            <person name="De La Providencia I."/>
            <person name="Hainaut M."/>
            <person name="Kuo A."/>
            <person name="Kohler A."/>
            <person name="Murat C."/>
            <person name="Tang N."/>
            <person name="Roy S."/>
            <person name="Loubradou J."/>
            <person name="Henrissat B."/>
            <person name="Grigoriev I.V."/>
            <person name="Corradi N."/>
            <person name="Roux C."/>
            <person name="Martin F.M."/>
        </authorList>
    </citation>
    <scope>NUCLEOTIDE SEQUENCE [LARGE SCALE GENOMIC DNA]</scope>
    <source>
        <strain evidence="2 3">DAOM 194757</strain>
    </source>
</reference>
<dbReference type="EMBL" id="QKWP01000710">
    <property type="protein sequence ID" value="RIB15979.1"/>
    <property type="molecule type" value="Genomic_DNA"/>
</dbReference>
<dbReference type="InterPro" id="IPR036864">
    <property type="entry name" value="Zn2-C6_fun-type_DNA-bd_sf"/>
</dbReference>
<dbReference type="GO" id="GO:0008270">
    <property type="term" value="F:zinc ion binding"/>
    <property type="evidence" value="ECO:0007669"/>
    <property type="project" value="InterPro"/>
</dbReference>
<dbReference type="AlphaFoldDB" id="A0A397V4X1"/>
<dbReference type="SMART" id="SM00066">
    <property type="entry name" value="GAL4"/>
    <property type="match status" value="1"/>
</dbReference>
<dbReference type="InterPro" id="IPR001138">
    <property type="entry name" value="Zn2Cys6_DnaBD"/>
</dbReference>
<dbReference type="Pfam" id="PF00172">
    <property type="entry name" value="Zn_clus"/>
    <property type="match status" value="1"/>
</dbReference>
<comment type="caution">
    <text evidence="2">The sequence shown here is derived from an EMBL/GenBank/DDBJ whole genome shotgun (WGS) entry which is preliminary data.</text>
</comment>
<gene>
    <name evidence="2" type="ORF">C2G38_2038951</name>
</gene>
<dbReference type="GO" id="GO:0000981">
    <property type="term" value="F:DNA-binding transcription factor activity, RNA polymerase II-specific"/>
    <property type="evidence" value="ECO:0007669"/>
    <property type="project" value="InterPro"/>
</dbReference>
<dbReference type="Gene3D" id="4.10.240.10">
    <property type="entry name" value="Zn(2)-C6 fungal-type DNA-binding domain"/>
    <property type="match status" value="1"/>
</dbReference>
<keyword evidence="3" id="KW-1185">Reference proteome</keyword>
<dbReference type="SUPFAM" id="SSF57701">
    <property type="entry name" value="Zn2/Cys6 DNA-binding domain"/>
    <property type="match status" value="1"/>
</dbReference>
<evidence type="ECO:0000259" key="1">
    <source>
        <dbReference type="PROSITE" id="PS50048"/>
    </source>
</evidence>
<protein>
    <recommendedName>
        <fullName evidence="1">Zn(2)-C6 fungal-type domain-containing protein</fullName>
    </recommendedName>
</protein>
<dbReference type="PROSITE" id="PS50048">
    <property type="entry name" value="ZN2_CY6_FUNGAL_2"/>
    <property type="match status" value="1"/>
</dbReference>
<sequence>MPTNYTMIQYNNHHANPQLVDRNELRFYENEMLKSSYPQPIISTYYTLDAESNAFAPEAMKIDSRIPDLFIINESHTGPIESNIASFRAQEKGSEVLPIIYSDITKIPFTISDQFSRTIPDNINLTEPLQNFYQLYSNDSFTNFPKYQDDSQYFRKTGKDVQQRRQRSPYVTKACTNCRQRHTKCSGETICKYCMLRNLECIFIDSGKKRGPRTKYRLRTDSRLFEENYIFNGSEINFDEISMSFVTSNIIQSYALTSSDNSDITSQSDSYGKF</sequence>
<dbReference type="Proteomes" id="UP000266673">
    <property type="component" value="Unassembled WGS sequence"/>
</dbReference>
<feature type="domain" description="Zn(2)-C6 fungal-type" evidence="1">
    <location>
        <begin position="174"/>
        <end position="203"/>
    </location>
</feature>
<dbReference type="PROSITE" id="PS00463">
    <property type="entry name" value="ZN2_CY6_FUNGAL_1"/>
    <property type="match status" value="1"/>
</dbReference>
<dbReference type="CDD" id="cd00067">
    <property type="entry name" value="GAL4"/>
    <property type="match status" value="1"/>
</dbReference>
<accession>A0A397V4X1</accession>
<name>A0A397V4X1_9GLOM</name>